<organism evidence="4 5">
    <name type="scientific">Plantactinospora alkalitolerans</name>
    <dbReference type="NCBI Taxonomy" id="2789879"/>
    <lineage>
        <taxon>Bacteria</taxon>
        <taxon>Bacillati</taxon>
        <taxon>Actinomycetota</taxon>
        <taxon>Actinomycetes</taxon>
        <taxon>Micromonosporales</taxon>
        <taxon>Micromonosporaceae</taxon>
        <taxon>Plantactinospora</taxon>
    </lineage>
</organism>
<feature type="transmembrane region" description="Helical" evidence="3">
    <location>
        <begin position="1032"/>
        <end position="1052"/>
    </location>
</feature>
<dbReference type="RefSeq" id="WP_196206782.1">
    <property type="nucleotide sequence ID" value="NZ_JADPUN010000422.1"/>
</dbReference>
<evidence type="ECO:0000256" key="2">
    <source>
        <dbReference type="SAM" id="MobiDB-lite"/>
    </source>
</evidence>
<comment type="caution">
    <text evidence="4">The sequence shown here is derived from an EMBL/GenBank/DDBJ whole genome shotgun (WGS) entry which is preliminary data.</text>
</comment>
<reference evidence="4 5" key="1">
    <citation type="submission" date="2020-11" db="EMBL/GenBank/DDBJ databases">
        <title>A novel isolate from a Black sea contaminated sediment with potential to produce alkanes: Plantactinospora alkalitolerans sp. nov.</title>
        <authorList>
            <person name="Carro L."/>
            <person name="Veyisoglu A."/>
            <person name="Guven K."/>
            <person name="Schumann P."/>
            <person name="Klenk H.-P."/>
            <person name="Sahin N."/>
        </authorList>
    </citation>
    <scope>NUCLEOTIDE SEQUENCE [LARGE SCALE GENOMIC DNA]</scope>
    <source>
        <strain evidence="4 5">S1510</strain>
    </source>
</reference>
<protein>
    <recommendedName>
        <fullName evidence="6">Phage-related protein</fullName>
    </recommendedName>
</protein>
<keyword evidence="3" id="KW-1133">Transmembrane helix</keyword>
<dbReference type="EMBL" id="JADPUN010000422">
    <property type="protein sequence ID" value="MBF9135329.1"/>
    <property type="molecule type" value="Genomic_DNA"/>
</dbReference>
<evidence type="ECO:0000256" key="1">
    <source>
        <dbReference type="SAM" id="Coils"/>
    </source>
</evidence>
<evidence type="ECO:0000313" key="4">
    <source>
        <dbReference type="EMBL" id="MBF9135329.1"/>
    </source>
</evidence>
<accession>A0ABS0HAG1</accession>
<evidence type="ECO:0000313" key="5">
    <source>
        <dbReference type="Proteomes" id="UP000638560"/>
    </source>
</evidence>
<feature type="transmembrane region" description="Helical" evidence="3">
    <location>
        <begin position="1122"/>
        <end position="1147"/>
    </location>
</feature>
<gene>
    <name evidence="4" type="ORF">I0C86_41500</name>
</gene>
<dbReference type="Proteomes" id="UP000638560">
    <property type="component" value="Unassembled WGS sequence"/>
</dbReference>
<feature type="coiled-coil region" evidence="1">
    <location>
        <begin position="605"/>
        <end position="646"/>
    </location>
</feature>
<proteinExistence type="predicted"/>
<feature type="coiled-coil region" evidence="1">
    <location>
        <begin position="742"/>
        <end position="787"/>
    </location>
</feature>
<keyword evidence="3" id="KW-0812">Transmembrane</keyword>
<feature type="transmembrane region" description="Helical" evidence="3">
    <location>
        <begin position="1159"/>
        <end position="1179"/>
    </location>
</feature>
<feature type="coiled-coil region" evidence="1">
    <location>
        <begin position="286"/>
        <end position="320"/>
    </location>
</feature>
<feature type="transmembrane region" description="Helical" evidence="3">
    <location>
        <begin position="1003"/>
        <end position="1026"/>
    </location>
</feature>
<keyword evidence="3" id="KW-0472">Membrane</keyword>
<evidence type="ECO:0008006" key="6">
    <source>
        <dbReference type="Google" id="ProtNLM"/>
    </source>
</evidence>
<name>A0ABS0HAG1_9ACTN</name>
<evidence type="ECO:0000256" key="3">
    <source>
        <dbReference type="SAM" id="Phobius"/>
    </source>
</evidence>
<feature type="transmembrane region" description="Helical" evidence="3">
    <location>
        <begin position="965"/>
        <end position="991"/>
    </location>
</feature>
<feature type="region of interest" description="Disordered" evidence="2">
    <location>
        <begin position="46"/>
        <end position="68"/>
    </location>
</feature>
<sequence length="1575" mass="170565">MAYDVGTAVIHVNVAFEGIEQQLRNLAEKIGKDLNAKVSDGLNEGVSDGLDRATQRAGQAAKRGGARVGKDVGDGVAKGVANGVAKGIVDGVRGGLDDALNDGERAWRTWENNLAHTISGAYALRVRQAAERVFRDMPTFQQGVDIGPGTEQLRAVRNQILELVNGSPDFLISEEGLARLKELRSELAKLSKDAEAPRQIRVDAETGLRTIDGLFRAIETRSEESVRIQAEREKELRVAAARKTAEAARKVYDDWQRGANKAVLDLERERQRAIELQLQREEKLRIAGATKAAREAQKIYEDYERAVARAAADATKERERAAKAAFDRQQQTAVAVVKFFDKINQDAAREAERLAARSAKATEDAFNSTLAGRIRKVFTDAYRQIPDLDVDANTEPAARALLDLRRQIETLSGARVGVDLSAREALAQIAVLKEQLRELAATSPTIEVRAAAVGAYNELVRVERLAKDLDGRNVRIDVFADGRSATSALAGVAANAEVTLHRLGALIVTSSSLGTAIVPAAAAAAGAIGTIGTAAVAAAAGIGVLILGFSGIGDALKAMDAHAKDLDKSQASLARSAGQVASATDAVRSAERGLANTRASNASAFRRAAQAVEDAERGIARAQEQARQATLDLIRAREEERRANQDLAFDLEGTSIAQRQAALDQAEAKRDLDRILANPRATEEQKEAARIAYDEISLRVRELAVQHQRLTAEQRTANKNGIEGSDRVVAAKRRERDAVQGVQDAQRRLAEAVIAQADQQRQAVFAVAQAQQTLASAQRQLQQATSSQNLAGLETLDTLKERMEALSPAGRTFVAFLYSLKKPIQELRAAAQEGLLPGVQRAIETVLPYLPGFSKWVGKVATATGLLFEKTADLLTNDESWQRFWGYVGKETIPMLFTLWEIGSNLATAMINLFMAFTPFNEPVGGGLVEMTKRFAEWSKTLDTNTGFQKFLEYVRENGPRVIEFLGRAAVLLGRFVAAAAPIGVIVIEVLTKLFEWINKIPVDVLTILIATIAGVAAAIGLFAAATAIATASTAALVIAGIGALVAALLVLWNTVEPVRTAVTTVFDAIGSVVSWVYENRIRPALDGIGWLIEERVAPLFSWLYHNIIDPIWDGISLAFKIGFSVIQVAFGLFQIWVKIAGLVWAGLYKIYIKPIWDLVRPVFMAFAGIWFSHILPAVRSGVSAVGKAWSELVELSKTPIRFIVETILNNGLLKGYNTIAKAFKVKPDNVHIDLKGFARGGAIGGWGTGTSDDNIIRASRGEHMWTAREVRAAGGHQRVHQLRQAVLDGTLPAFRDGGPIGDGIGDLFNRLKKKAGDVWEGVTDFLSDPAGTLRKLTDKLIKLVPGDFADSDFGRAALGVPRSIAEAAIDKVKNLFSGEDGGPVSGGGIGSAQMMRLLRAQFPGLSLYSGYRPGAVTSSGNRSWHSVNRAVDVPPRRDVFSWIHDNFFKVTKELIWGGDPSRNIQNGRYHRFSDSLLRAHGPYKGVAGSSPHVHWAYDSGGMLPTGVSTVVNNTGRPEAVLSPSQWNMMAALARNAHAEPRQNVFHFQQATLDLGRLRAIEDRQNAQARVGRPG</sequence>
<keyword evidence="1" id="KW-0175">Coiled coil</keyword>
<keyword evidence="5" id="KW-1185">Reference proteome</keyword>